<feature type="region of interest" description="Disordered" evidence="1">
    <location>
        <begin position="1"/>
        <end position="20"/>
    </location>
</feature>
<keyword evidence="4" id="KW-1185">Reference proteome</keyword>
<dbReference type="AlphaFoldDB" id="A0A5B0RAU8"/>
<gene>
    <name evidence="2" type="ORF">PGT21_028659</name>
    <name evidence="3" type="ORF">PGTUg99_037516</name>
</gene>
<dbReference type="Proteomes" id="UP000325313">
    <property type="component" value="Unassembled WGS sequence"/>
</dbReference>
<comment type="caution">
    <text evidence="3">The sequence shown here is derived from an EMBL/GenBank/DDBJ whole genome shotgun (WGS) entry which is preliminary data.</text>
</comment>
<evidence type="ECO:0000313" key="2">
    <source>
        <dbReference type="EMBL" id="KAA1108906.1"/>
    </source>
</evidence>
<sequence>MPLSLWATASAEHDQHRQELAPVEIADSRLTSDARLDILRGLSHSKFVLLLVSYRQLTSDDQLRIPDIPRKRIRCLTTHS</sequence>
<evidence type="ECO:0000256" key="1">
    <source>
        <dbReference type="SAM" id="MobiDB-lite"/>
    </source>
</evidence>
<dbReference type="EMBL" id="VDEP01000236">
    <property type="protein sequence ID" value="KAA1122418.1"/>
    <property type="molecule type" value="Genomic_DNA"/>
</dbReference>
<proteinExistence type="predicted"/>
<name>A0A5B0RAU8_PUCGR</name>
<accession>A0A5B0RAU8</accession>
<dbReference type="Proteomes" id="UP000324748">
    <property type="component" value="Unassembled WGS sequence"/>
</dbReference>
<reference evidence="4 5" key="1">
    <citation type="submission" date="2019-05" db="EMBL/GenBank/DDBJ databases">
        <title>Emergence of the Ug99 lineage of the wheat stem rust pathogen through somatic hybridization.</title>
        <authorList>
            <person name="Li F."/>
            <person name="Upadhyaya N.M."/>
            <person name="Sperschneider J."/>
            <person name="Matny O."/>
            <person name="Nguyen-Phuc H."/>
            <person name="Mago R."/>
            <person name="Raley C."/>
            <person name="Miller M.E."/>
            <person name="Silverstein K.A.T."/>
            <person name="Henningsen E."/>
            <person name="Hirsch C.D."/>
            <person name="Visser B."/>
            <person name="Pretorius Z.A."/>
            <person name="Steffenson B.J."/>
            <person name="Schwessinger B."/>
            <person name="Dodds P.N."/>
            <person name="Figueroa M."/>
        </authorList>
    </citation>
    <scope>NUCLEOTIDE SEQUENCE [LARGE SCALE GENOMIC DNA]</scope>
    <source>
        <strain evidence="2">21-0</strain>
        <strain evidence="3 5">Ug99</strain>
    </source>
</reference>
<evidence type="ECO:0000313" key="5">
    <source>
        <dbReference type="Proteomes" id="UP000325313"/>
    </source>
</evidence>
<evidence type="ECO:0000313" key="3">
    <source>
        <dbReference type="EMBL" id="KAA1122418.1"/>
    </source>
</evidence>
<protein>
    <submittedName>
        <fullName evidence="3">Uncharacterized protein</fullName>
    </submittedName>
</protein>
<dbReference type="EMBL" id="VSWC01000028">
    <property type="protein sequence ID" value="KAA1108906.1"/>
    <property type="molecule type" value="Genomic_DNA"/>
</dbReference>
<organism evidence="3 5">
    <name type="scientific">Puccinia graminis f. sp. tritici</name>
    <dbReference type="NCBI Taxonomy" id="56615"/>
    <lineage>
        <taxon>Eukaryota</taxon>
        <taxon>Fungi</taxon>
        <taxon>Dikarya</taxon>
        <taxon>Basidiomycota</taxon>
        <taxon>Pucciniomycotina</taxon>
        <taxon>Pucciniomycetes</taxon>
        <taxon>Pucciniales</taxon>
        <taxon>Pucciniaceae</taxon>
        <taxon>Puccinia</taxon>
    </lineage>
</organism>
<evidence type="ECO:0000313" key="4">
    <source>
        <dbReference type="Proteomes" id="UP000324748"/>
    </source>
</evidence>